<name>A0AAV4LWB2_BABCB</name>
<reference evidence="1 2" key="1">
    <citation type="submission" date="2021-06" db="EMBL/GenBank/DDBJ databases">
        <title>Genome sequence of Babesia caballi.</title>
        <authorList>
            <person name="Yamagishi J."/>
            <person name="Kidaka T."/>
            <person name="Ochi A."/>
        </authorList>
    </citation>
    <scope>NUCLEOTIDE SEQUENCE [LARGE SCALE GENOMIC DNA]</scope>
    <source>
        <strain evidence="1">USDA-D6B2</strain>
    </source>
</reference>
<keyword evidence="2" id="KW-1185">Reference proteome</keyword>
<dbReference type="RefSeq" id="XP_067716540.1">
    <property type="nucleotide sequence ID" value="XM_067860439.1"/>
</dbReference>
<sequence>MWLYPLQQHCQLTGLGNVEHPLHHIVAERVEYKILECVERSLDKPFYYKIRDFRRTYGEAPFYDVRAELLFRVGRNPRSQSLYNPEVDVVVVELQSILDDVVPVRILYKVESVDCNRFHQFSQLALIRGINTPLHNTTAVSVGSKAYTILDHFVIDEFAIFGRKRTQTLLYDVIPVKIGDESHHVLLEDVSHFADLLRGPDDFDELL</sequence>
<comment type="caution">
    <text evidence="1">The sequence shown here is derived from an EMBL/GenBank/DDBJ whole genome shotgun (WGS) entry which is preliminary data.</text>
</comment>
<dbReference type="AlphaFoldDB" id="A0AAV4LWB2"/>
<evidence type="ECO:0000313" key="2">
    <source>
        <dbReference type="Proteomes" id="UP001497744"/>
    </source>
</evidence>
<evidence type="ECO:0000313" key="1">
    <source>
        <dbReference type="EMBL" id="GIX64471.1"/>
    </source>
</evidence>
<dbReference type="GeneID" id="94195952"/>
<dbReference type="Proteomes" id="UP001497744">
    <property type="component" value="Unassembled WGS sequence"/>
</dbReference>
<proteinExistence type="predicted"/>
<organism evidence="1 2">
    <name type="scientific">Babesia caballi</name>
    <dbReference type="NCBI Taxonomy" id="5871"/>
    <lineage>
        <taxon>Eukaryota</taxon>
        <taxon>Sar</taxon>
        <taxon>Alveolata</taxon>
        <taxon>Apicomplexa</taxon>
        <taxon>Aconoidasida</taxon>
        <taxon>Piroplasmida</taxon>
        <taxon>Babesiidae</taxon>
        <taxon>Babesia</taxon>
    </lineage>
</organism>
<accession>A0AAV4LWB2</accession>
<gene>
    <name evidence="1" type="ORF">BcabD6B2_39060</name>
</gene>
<dbReference type="EMBL" id="BPLF01000003">
    <property type="protein sequence ID" value="GIX64471.1"/>
    <property type="molecule type" value="Genomic_DNA"/>
</dbReference>
<protein>
    <submittedName>
        <fullName evidence="1">Uncharacterized protein</fullName>
    </submittedName>
</protein>